<reference evidence="4 5" key="1">
    <citation type="submission" date="2019-08" db="EMBL/GenBank/DDBJ databases">
        <title>Bioinformatics analysis of the strain L3 and L5.</title>
        <authorList>
            <person name="Li X."/>
        </authorList>
    </citation>
    <scope>NUCLEOTIDE SEQUENCE [LARGE SCALE GENOMIC DNA]</scope>
    <source>
        <strain evidence="4 5">L5</strain>
    </source>
</reference>
<dbReference type="SMART" id="SM00382">
    <property type="entry name" value="AAA"/>
    <property type="match status" value="1"/>
</dbReference>
<organism evidence="4 5">
    <name type="scientific">Billgrantia pellis</name>
    <dbReference type="NCBI Taxonomy" id="2606936"/>
    <lineage>
        <taxon>Bacteria</taxon>
        <taxon>Pseudomonadati</taxon>
        <taxon>Pseudomonadota</taxon>
        <taxon>Gammaproteobacteria</taxon>
        <taxon>Oceanospirillales</taxon>
        <taxon>Halomonadaceae</taxon>
        <taxon>Billgrantia</taxon>
    </lineage>
</organism>
<evidence type="ECO:0000259" key="3">
    <source>
        <dbReference type="PROSITE" id="PS50893"/>
    </source>
</evidence>
<dbReference type="InterPro" id="IPR027417">
    <property type="entry name" value="P-loop_NTPase"/>
</dbReference>
<dbReference type="RefSeq" id="WP_149329117.1">
    <property type="nucleotide sequence ID" value="NZ_VTPY01000005.1"/>
</dbReference>
<dbReference type="InterPro" id="IPR003593">
    <property type="entry name" value="AAA+_ATPase"/>
</dbReference>
<comment type="caution">
    <text evidence="4">The sequence shown here is derived from an EMBL/GenBank/DDBJ whole genome shotgun (WGS) entry which is preliminary data.</text>
</comment>
<dbReference type="Pfam" id="PF00005">
    <property type="entry name" value="ABC_tran"/>
    <property type="match status" value="1"/>
</dbReference>
<keyword evidence="1" id="KW-0547">Nucleotide-binding</keyword>
<dbReference type="SUPFAM" id="SSF52540">
    <property type="entry name" value="P-loop containing nucleoside triphosphate hydrolases"/>
    <property type="match status" value="1"/>
</dbReference>
<dbReference type="PANTHER" id="PTHR43119">
    <property type="entry name" value="ABC TRANSPORT PROTEIN ATP-BINDING COMPONENT-RELATED"/>
    <property type="match status" value="1"/>
</dbReference>
<dbReference type="PROSITE" id="PS50893">
    <property type="entry name" value="ABC_TRANSPORTER_2"/>
    <property type="match status" value="1"/>
</dbReference>
<accession>A0A7V7KG04</accession>
<proteinExistence type="predicted"/>
<dbReference type="Proteomes" id="UP000486760">
    <property type="component" value="Unassembled WGS sequence"/>
</dbReference>
<dbReference type="GO" id="GO:0016887">
    <property type="term" value="F:ATP hydrolysis activity"/>
    <property type="evidence" value="ECO:0007669"/>
    <property type="project" value="InterPro"/>
</dbReference>
<feature type="domain" description="ABC transporter" evidence="3">
    <location>
        <begin position="24"/>
        <end position="228"/>
    </location>
</feature>
<dbReference type="PANTHER" id="PTHR43119:SF1">
    <property type="entry name" value="ABC TRANSPORTER DOMAIN-CONTAINING PROTEIN"/>
    <property type="match status" value="1"/>
</dbReference>
<sequence>MASTCQPAGSRHCHFFSTRRGKALSEECLRLDRVAIGELAEVSLDVAPGEIVCLSGASGSGKSRLLRAVADLEPHGGEAWLGERAQSSLPGHVWRRCVMLVPAESHWWEETVGEHFPQEPEASELEALGLAPDALAWQVGRLSTGEKQRLGLLRAVSREPGALLLDEPTANLDDATSECVEAWLKARIHERGWPTLWVAHDRGQIARVAGRHRRIANGRLEEVDAAWT</sequence>
<keyword evidence="5" id="KW-1185">Reference proteome</keyword>
<evidence type="ECO:0000256" key="2">
    <source>
        <dbReference type="ARBA" id="ARBA00022840"/>
    </source>
</evidence>
<dbReference type="EMBL" id="VTPY01000005">
    <property type="protein sequence ID" value="KAA0011376.1"/>
    <property type="molecule type" value="Genomic_DNA"/>
</dbReference>
<evidence type="ECO:0000313" key="4">
    <source>
        <dbReference type="EMBL" id="KAA0011376.1"/>
    </source>
</evidence>
<gene>
    <name evidence="4" type="ORF">F0A17_14860</name>
</gene>
<protein>
    <submittedName>
        <fullName evidence="4">ATP-binding cassette domain-containing protein</fullName>
    </submittedName>
</protein>
<dbReference type="AlphaFoldDB" id="A0A7V7KG04"/>
<evidence type="ECO:0000313" key="5">
    <source>
        <dbReference type="Proteomes" id="UP000486760"/>
    </source>
</evidence>
<dbReference type="Gene3D" id="3.40.50.300">
    <property type="entry name" value="P-loop containing nucleotide triphosphate hydrolases"/>
    <property type="match status" value="1"/>
</dbReference>
<name>A0A7V7KG04_9GAMM</name>
<dbReference type="InterPro" id="IPR003439">
    <property type="entry name" value="ABC_transporter-like_ATP-bd"/>
</dbReference>
<evidence type="ECO:0000256" key="1">
    <source>
        <dbReference type="ARBA" id="ARBA00022741"/>
    </source>
</evidence>
<dbReference type="GO" id="GO:0005524">
    <property type="term" value="F:ATP binding"/>
    <property type="evidence" value="ECO:0007669"/>
    <property type="project" value="UniProtKB-KW"/>
</dbReference>
<keyword evidence="2 4" id="KW-0067">ATP-binding</keyword>